<feature type="region of interest" description="Disordered" evidence="1">
    <location>
        <begin position="159"/>
        <end position="178"/>
    </location>
</feature>
<evidence type="ECO:0000256" key="2">
    <source>
        <dbReference type="SAM" id="SignalP"/>
    </source>
</evidence>
<dbReference type="AlphaFoldDB" id="A0AAD6U431"/>
<evidence type="ECO:0000313" key="4">
    <source>
        <dbReference type="Proteomes" id="UP001222325"/>
    </source>
</evidence>
<accession>A0AAD6U431</accession>
<name>A0AAD6U431_9AGAR</name>
<feature type="compositionally biased region" description="Polar residues" evidence="1">
    <location>
        <begin position="339"/>
        <end position="353"/>
    </location>
</feature>
<protein>
    <submittedName>
        <fullName evidence="3">Uncharacterized protein</fullName>
    </submittedName>
</protein>
<evidence type="ECO:0000256" key="1">
    <source>
        <dbReference type="SAM" id="MobiDB-lite"/>
    </source>
</evidence>
<proteinExistence type="predicted"/>
<dbReference type="EMBL" id="JARJCN010000026">
    <property type="protein sequence ID" value="KAJ7088515.1"/>
    <property type="molecule type" value="Genomic_DNA"/>
</dbReference>
<feature type="region of interest" description="Disordered" evidence="1">
    <location>
        <begin position="339"/>
        <end position="359"/>
    </location>
</feature>
<gene>
    <name evidence="3" type="ORF">B0H15DRAFT_982303</name>
</gene>
<organism evidence="3 4">
    <name type="scientific">Mycena belliarum</name>
    <dbReference type="NCBI Taxonomy" id="1033014"/>
    <lineage>
        <taxon>Eukaryota</taxon>
        <taxon>Fungi</taxon>
        <taxon>Dikarya</taxon>
        <taxon>Basidiomycota</taxon>
        <taxon>Agaricomycotina</taxon>
        <taxon>Agaricomycetes</taxon>
        <taxon>Agaricomycetidae</taxon>
        <taxon>Agaricales</taxon>
        <taxon>Marasmiineae</taxon>
        <taxon>Mycenaceae</taxon>
        <taxon>Mycena</taxon>
    </lineage>
</organism>
<dbReference type="Proteomes" id="UP001222325">
    <property type="component" value="Unassembled WGS sequence"/>
</dbReference>
<sequence length="359" mass="37933">MRFSASTVISLTLIAASAPAHSAPIALESRGLGSIISGLVGAGLGPLEPIIKSFLPELVARDLAAEVKNFNAGVLGSPELPQAKDILGTIFRQDSEFSRGRLFTDPDHFCSRRSFADLSDDQVNTFLEWVNKQDLPKSRKRFTPLRPIVVGSNIFNTTDGTTSSLPVNPDNSTTGEPGSPINSEPVHIDGPAGFNFTNGHGVLECGRISTIPVKSDNSTDGEPGSSKSIPFNHNLRMSLIRLPIPTIPVKGDVEARSLGCSLPIKSKIPVKLDNATDGVPIPTIPVKRDLEARSVLTDLLGKAVKVLTPEALAGLEKLLGGSSESTSSAPAAATCSRFAGSSTAASKQQQQHLRVTPKY</sequence>
<keyword evidence="4" id="KW-1185">Reference proteome</keyword>
<keyword evidence="2" id="KW-0732">Signal</keyword>
<reference evidence="3" key="1">
    <citation type="submission" date="2023-03" db="EMBL/GenBank/DDBJ databases">
        <title>Massive genome expansion in bonnet fungi (Mycena s.s.) driven by repeated elements and novel gene families across ecological guilds.</title>
        <authorList>
            <consortium name="Lawrence Berkeley National Laboratory"/>
            <person name="Harder C.B."/>
            <person name="Miyauchi S."/>
            <person name="Viragh M."/>
            <person name="Kuo A."/>
            <person name="Thoen E."/>
            <person name="Andreopoulos B."/>
            <person name="Lu D."/>
            <person name="Skrede I."/>
            <person name="Drula E."/>
            <person name="Henrissat B."/>
            <person name="Morin E."/>
            <person name="Kohler A."/>
            <person name="Barry K."/>
            <person name="LaButti K."/>
            <person name="Morin E."/>
            <person name="Salamov A."/>
            <person name="Lipzen A."/>
            <person name="Mereny Z."/>
            <person name="Hegedus B."/>
            <person name="Baldrian P."/>
            <person name="Stursova M."/>
            <person name="Weitz H."/>
            <person name="Taylor A."/>
            <person name="Grigoriev I.V."/>
            <person name="Nagy L.G."/>
            <person name="Martin F."/>
            <person name="Kauserud H."/>
        </authorList>
    </citation>
    <scope>NUCLEOTIDE SEQUENCE</scope>
    <source>
        <strain evidence="3">CBHHK173m</strain>
    </source>
</reference>
<feature type="signal peptide" evidence="2">
    <location>
        <begin position="1"/>
        <end position="22"/>
    </location>
</feature>
<evidence type="ECO:0000313" key="3">
    <source>
        <dbReference type="EMBL" id="KAJ7088515.1"/>
    </source>
</evidence>
<feature type="chain" id="PRO_5042011651" evidence="2">
    <location>
        <begin position="23"/>
        <end position="359"/>
    </location>
</feature>
<comment type="caution">
    <text evidence="3">The sequence shown here is derived from an EMBL/GenBank/DDBJ whole genome shotgun (WGS) entry which is preliminary data.</text>
</comment>